<name>A0A382YRD1_9ZZZZ</name>
<protein>
    <recommendedName>
        <fullName evidence="3">DUF3566 domain-containing protein</fullName>
    </recommendedName>
</protein>
<proteinExistence type="predicted"/>
<keyword evidence="1" id="KW-0472">Membrane</keyword>
<evidence type="ECO:0008006" key="3">
    <source>
        <dbReference type="Google" id="ProtNLM"/>
    </source>
</evidence>
<evidence type="ECO:0000256" key="1">
    <source>
        <dbReference type="SAM" id="Phobius"/>
    </source>
</evidence>
<feature type="transmembrane region" description="Helical" evidence="1">
    <location>
        <begin position="20"/>
        <end position="38"/>
    </location>
</feature>
<keyword evidence="1" id="KW-0812">Transmembrane</keyword>
<sequence length="93" mass="10167">MKKQITRISILQSSKITTALYALIGLIYTLIGILMLAFGGEETAMKVIAIIYILGPVWMAILGFIFFAIFAAIYNFLAKGLGGVEFEVTDVES</sequence>
<feature type="transmembrane region" description="Helical" evidence="1">
    <location>
        <begin position="50"/>
        <end position="77"/>
    </location>
</feature>
<reference evidence="2" key="1">
    <citation type="submission" date="2018-05" db="EMBL/GenBank/DDBJ databases">
        <authorList>
            <person name="Lanie J.A."/>
            <person name="Ng W.-L."/>
            <person name="Kazmierczak K.M."/>
            <person name="Andrzejewski T.M."/>
            <person name="Davidsen T.M."/>
            <person name="Wayne K.J."/>
            <person name="Tettelin H."/>
            <person name="Glass J.I."/>
            <person name="Rusch D."/>
            <person name="Podicherti R."/>
            <person name="Tsui H.-C.T."/>
            <person name="Winkler M.E."/>
        </authorList>
    </citation>
    <scope>NUCLEOTIDE SEQUENCE</scope>
</reference>
<dbReference type="EMBL" id="UINC01177736">
    <property type="protein sequence ID" value="SVD85529.1"/>
    <property type="molecule type" value="Genomic_DNA"/>
</dbReference>
<gene>
    <name evidence="2" type="ORF">METZ01_LOCUS438383</name>
</gene>
<keyword evidence="1" id="KW-1133">Transmembrane helix</keyword>
<evidence type="ECO:0000313" key="2">
    <source>
        <dbReference type="EMBL" id="SVD85529.1"/>
    </source>
</evidence>
<organism evidence="2">
    <name type="scientific">marine metagenome</name>
    <dbReference type="NCBI Taxonomy" id="408172"/>
    <lineage>
        <taxon>unclassified sequences</taxon>
        <taxon>metagenomes</taxon>
        <taxon>ecological metagenomes</taxon>
    </lineage>
</organism>
<accession>A0A382YRD1</accession>
<dbReference type="AlphaFoldDB" id="A0A382YRD1"/>